<feature type="transmembrane region" description="Helical" evidence="2">
    <location>
        <begin position="23"/>
        <end position="42"/>
    </location>
</feature>
<evidence type="ECO:0000313" key="5">
    <source>
        <dbReference type="EMBL" id="GGF30246.1"/>
    </source>
</evidence>
<dbReference type="Pfam" id="PF02470">
    <property type="entry name" value="MlaD"/>
    <property type="match status" value="1"/>
</dbReference>
<sequence length="429" mass="44906">MALGTSATREGAFAVNMVSRLQIWQLVALVVVALVALSVVGVRYARLDTLIGVGSYTVHADFADSGGIFTNAEVTYQGVAVGRVAALSLRPDGVRVDLDLDSGGPKVPATAQAVVANRSAIGEQFVDLRPSSVGGPYLRNDSVISDTSIPTPVEDVLSSAIGLSDSVPIDDLNTVVTELGKAFNGNGENLEGLVDSLSNLAKTGNDNLPATISLIRNSDTVLGTQADQSDAILDWSKNLGLITTQLASSDPSIRRLLTTGTASATQISALLTRSGGDATTVVRNLATDVRNIKGTFPLISPSLANLSVLSAGSYSTAPGDGTIHFGVVLETNNSPSCTVGYESTRAEIAAIKKKNPDFDLNYDDFPFNTKAKCAVAQGNPTVVRGAQNAKYADPTTTQPWDTKPKKDPDKLDLNPLVTQLSYLLGVFPK</sequence>
<keyword evidence="6" id="KW-1185">Reference proteome</keyword>
<dbReference type="InterPro" id="IPR005693">
    <property type="entry name" value="Mce"/>
</dbReference>
<dbReference type="InterPro" id="IPR052336">
    <property type="entry name" value="MlaD_Phospholipid_Transporter"/>
</dbReference>
<evidence type="ECO:0000313" key="6">
    <source>
        <dbReference type="Proteomes" id="UP000632454"/>
    </source>
</evidence>
<dbReference type="Proteomes" id="UP000632454">
    <property type="component" value="Unassembled WGS sequence"/>
</dbReference>
<proteinExistence type="predicted"/>
<dbReference type="EMBL" id="BMCS01000001">
    <property type="protein sequence ID" value="GGF30246.1"/>
    <property type="molecule type" value="Genomic_DNA"/>
</dbReference>
<evidence type="ECO:0000259" key="4">
    <source>
        <dbReference type="Pfam" id="PF11887"/>
    </source>
</evidence>
<feature type="domain" description="Mce/MlaD" evidence="3">
    <location>
        <begin position="55"/>
        <end position="130"/>
    </location>
</feature>
<name>A0ABQ1UYC1_9NOCA</name>
<feature type="region of interest" description="Disordered" evidence="1">
    <location>
        <begin position="390"/>
        <end position="410"/>
    </location>
</feature>
<evidence type="ECO:0000259" key="3">
    <source>
        <dbReference type="Pfam" id="PF02470"/>
    </source>
</evidence>
<organism evidence="5 6">
    <name type="scientific">Williamsia phyllosphaerae</name>
    <dbReference type="NCBI Taxonomy" id="885042"/>
    <lineage>
        <taxon>Bacteria</taxon>
        <taxon>Bacillati</taxon>
        <taxon>Actinomycetota</taxon>
        <taxon>Actinomycetes</taxon>
        <taxon>Mycobacteriales</taxon>
        <taxon>Nocardiaceae</taxon>
        <taxon>Williamsia</taxon>
    </lineage>
</organism>
<feature type="domain" description="Mammalian cell entry C-terminal" evidence="4">
    <location>
        <begin position="138"/>
        <end position="305"/>
    </location>
</feature>
<reference evidence="6" key="1">
    <citation type="journal article" date="2019" name="Int. J. Syst. Evol. Microbiol.">
        <title>The Global Catalogue of Microorganisms (GCM) 10K type strain sequencing project: providing services to taxonomists for standard genome sequencing and annotation.</title>
        <authorList>
            <consortium name="The Broad Institute Genomics Platform"/>
            <consortium name="The Broad Institute Genome Sequencing Center for Infectious Disease"/>
            <person name="Wu L."/>
            <person name="Ma J."/>
        </authorList>
    </citation>
    <scope>NUCLEOTIDE SEQUENCE [LARGE SCALE GENOMIC DNA]</scope>
    <source>
        <strain evidence="6">CCM 7855</strain>
    </source>
</reference>
<evidence type="ECO:0000256" key="2">
    <source>
        <dbReference type="SAM" id="Phobius"/>
    </source>
</evidence>
<dbReference type="NCBIfam" id="TIGR00996">
    <property type="entry name" value="Mtu_fam_mce"/>
    <property type="match status" value="1"/>
</dbReference>
<dbReference type="InterPro" id="IPR003399">
    <property type="entry name" value="Mce/MlaD"/>
</dbReference>
<protein>
    <submittedName>
        <fullName evidence="5">ABC transporter substrate-binding protein</fullName>
    </submittedName>
</protein>
<evidence type="ECO:0000256" key="1">
    <source>
        <dbReference type="SAM" id="MobiDB-lite"/>
    </source>
</evidence>
<keyword evidence="2" id="KW-0812">Transmembrane</keyword>
<dbReference type="PANTHER" id="PTHR33371:SF16">
    <property type="entry name" value="MCE-FAMILY PROTEIN MCE3F"/>
    <property type="match status" value="1"/>
</dbReference>
<gene>
    <name evidence="5" type="ORF">GCM10007298_27760</name>
</gene>
<dbReference type="Pfam" id="PF11887">
    <property type="entry name" value="Mce4_CUP1"/>
    <property type="match status" value="1"/>
</dbReference>
<keyword evidence="2" id="KW-1133">Transmembrane helix</keyword>
<dbReference type="PANTHER" id="PTHR33371">
    <property type="entry name" value="INTERMEMBRANE PHOSPHOLIPID TRANSPORT SYSTEM BINDING PROTEIN MLAD-RELATED"/>
    <property type="match status" value="1"/>
</dbReference>
<accession>A0ABQ1UYC1</accession>
<dbReference type="InterPro" id="IPR024516">
    <property type="entry name" value="Mce_C"/>
</dbReference>
<comment type="caution">
    <text evidence="5">The sequence shown here is derived from an EMBL/GenBank/DDBJ whole genome shotgun (WGS) entry which is preliminary data.</text>
</comment>
<keyword evidence="2" id="KW-0472">Membrane</keyword>